<dbReference type="OrthoDB" id="5953249at2759"/>
<dbReference type="AlphaFoldDB" id="A0A2G8STP3"/>
<dbReference type="Proteomes" id="UP000230002">
    <property type="component" value="Unassembled WGS sequence"/>
</dbReference>
<gene>
    <name evidence="2" type="ORF">GSI_00816</name>
</gene>
<dbReference type="InterPro" id="IPR040151">
    <property type="entry name" value="Gfd2/YDR514C-like"/>
</dbReference>
<evidence type="ECO:0000259" key="1">
    <source>
        <dbReference type="Pfam" id="PF21762"/>
    </source>
</evidence>
<comment type="caution">
    <text evidence="2">The sequence shown here is derived from an EMBL/GenBank/DDBJ whole genome shotgun (WGS) entry which is preliminary data.</text>
</comment>
<protein>
    <submittedName>
        <fullName evidence="2">QDE-2-interacting protein</fullName>
    </submittedName>
</protein>
<dbReference type="InterPro" id="IPR012337">
    <property type="entry name" value="RNaseH-like_sf"/>
</dbReference>
<sequence>MPSDTKSNGPNPMLASGSGTTGYYRFTDIFFEWHQALPNQEDIGPLKALIAYSALVHSDHPLRTFENGEMRLLFSSAQIEYMRYWLHATRLTDEPIPIPSSEYLIRPGDLRNVSPDVYNDANILKRAIKNIEKNNKRLKGASTILGARRMVFERVRTLWAAKLGTWLAIDFEAWDRDHTLLTEFGWRLVQWQEEQQKMDHGHLIVRERRMYTQTYVPNNKDHYNFGESTQVNKHEFKDRVCALIETYRKAGPLFLVFHDSSGDLKYLKSDLLNAIERVEHVLPDNPATGEIYVVDTIDLFAALEGDSSSNPRSLDRVCRHLQIQTQFLHNAGNDAYYTLEAMISMASGDPVDEQREKRWPNRTVNGQPKVEFAEWEEDSDLSDMEGIFGFPRDAKFVDEKTVMSDDEC</sequence>
<keyword evidence="3" id="KW-1185">Reference proteome</keyword>
<evidence type="ECO:0000313" key="2">
    <source>
        <dbReference type="EMBL" id="PIL37124.1"/>
    </source>
</evidence>
<dbReference type="PANTHER" id="PTHR28083">
    <property type="entry name" value="GOOD FOR FULL DBP5 ACTIVITY PROTEIN 2"/>
    <property type="match status" value="1"/>
</dbReference>
<dbReference type="GO" id="GO:0003676">
    <property type="term" value="F:nucleic acid binding"/>
    <property type="evidence" value="ECO:0007669"/>
    <property type="project" value="InterPro"/>
</dbReference>
<dbReference type="InterPro" id="IPR048519">
    <property type="entry name" value="Gfd2/YDR514C-like_C"/>
</dbReference>
<dbReference type="InterPro" id="IPR036397">
    <property type="entry name" value="RNaseH_sf"/>
</dbReference>
<evidence type="ECO:0000313" key="3">
    <source>
        <dbReference type="Proteomes" id="UP000230002"/>
    </source>
</evidence>
<reference evidence="2 3" key="1">
    <citation type="journal article" date="2015" name="Sci. Rep.">
        <title>Chromosome-level genome map provides insights into diverse defense mechanisms in the medicinal fungus Ganoderma sinense.</title>
        <authorList>
            <person name="Zhu Y."/>
            <person name="Xu J."/>
            <person name="Sun C."/>
            <person name="Zhou S."/>
            <person name="Xu H."/>
            <person name="Nelson D.R."/>
            <person name="Qian J."/>
            <person name="Song J."/>
            <person name="Luo H."/>
            <person name="Xiang L."/>
            <person name="Li Y."/>
            <person name="Xu Z."/>
            <person name="Ji A."/>
            <person name="Wang L."/>
            <person name="Lu S."/>
            <person name="Hayward A."/>
            <person name="Sun W."/>
            <person name="Li X."/>
            <person name="Schwartz D.C."/>
            <person name="Wang Y."/>
            <person name="Chen S."/>
        </authorList>
    </citation>
    <scope>NUCLEOTIDE SEQUENCE [LARGE SCALE GENOMIC DNA]</scope>
    <source>
        <strain evidence="2 3">ZZ0214-1</strain>
    </source>
</reference>
<dbReference type="Gene3D" id="3.30.420.10">
    <property type="entry name" value="Ribonuclease H-like superfamily/Ribonuclease H"/>
    <property type="match status" value="1"/>
</dbReference>
<name>A0A2G8STP3_9APHY</name>
<dbReference type="PANTHER" id="PTHR28083:SF1">
    <property type="entry name" value="GOOD FOR FULL DBP5 ACTIVITY PROTEIN 2"/>
    <property type="match status" value="1"/>
</dbReference>
<accession>A0A2G8STP3</accession>
<dbReference type="STRING" id="1077348.A0A2G8STP3"/>
<dbReference type="Pfam" id="PF21762">
    <property type="entry name" value="DEDDh_C"/>
    <property type="match status" value="1"/>
</dbReference>
<organism evidence="2 3">
    <name type="scientific">Ganoderma sinense ZZ0214-1</name>
    <dbReference type="NCBI Taxonomy" id="1077348"/>
    <lineage>
        <taxon>Eukaryota</taxon>
        <taxon>Fungi</taxon>
        <taxon>Dikarya</taxon>
        <taxon>Basidiomycota</taxon>
        <taxon>Agaricomycotina</taxon>
        <taxon>Agaricomycetes</taxon>
        <taxon>Polyporales</taxon>
        <taxon>Polyporaceae</taxon>
        <taxon>Ganoderma</taxon>
    </lineage>
</organism>
<feature type="domain" description="Gfd2/YDR514C-like C-terminal" evidence="1">
    <location>
        <begin position="166"/>
        <end position="345"/>
    </location>
</feature>
<dbReference type="EMBL" id="AYKW01000001">
    <property type="protein sequence ID" value="PIL37124.1"/>
    <property type="molecule type" value="Genomic_DNA"/>
</dbReference>
<dbReference type="GO" id="GO:0005634">
    <property type="term" value="C:nucleus"/>
    <property type="evidence" value="ECO:0007669"/>
    <property type="project" value="TreeGrafter"/>
</dbReference>
<dbReference type="SUPFAM" id="SSF53098">
    <property type="entry name" value="Ribonuclease H-like"/>
    <property type="match status" value="1"/>
</dbReference>
<proteinExistence type="predicted"/>